<dbReference type="PANTHER" id="PTHR10133:SF27">
    <property type="entry name" value="DNA POLYMERASE NU"/>
    <property type="match status" value="1"/>
</dbReference>
<dbReference type="InterPro" id="IPR001098">
    <property type="entry name" value="DNA-dir_DNA_pol_A_palm_dom"/>
</dbReference>
<dbReference type="Gene3D" id="3.30.420.10">
    <property type="entry name" value="Ribonuclease H-like superfamily/Ribonuclease H"/>
    <property type="match status" value="1"/>
</dbReference>
<dbReference type="InterPro" id="IPR002298">
    <property type="entry name" value="DNA_polymerase_A"/>
</dbReference>
<dbReference type="GO" id="GO:0003677">
    <property type="term" value="F:DNA binding"/>
    <property type="evidence" value="ECO:0007669"/>
    <property type="project" value="InterPro"/>
</dbReference>
<dbReference type="GO" id="GO:0006302">
    <property type="term" value="P:double-strand break repair"/>
    <property type="evidence" value="ECO:0007669"/>
    <property type="project" value="TreeGrafter"/>
</dbReference>
<name>A0A8I0NBC6_BRUAN</name>
<protein>
    <recommendedName>
        <fullName evidence="3">DNA-directed DNA polymerase</fullName>
        <ecNumber evidence="3">2.7.7.7</ecNumber>
    </recommendedName>
</protein>
<dbReference type="Gene3D" id="3.30.70.370">
    <property type="match status" value="1"/>
</dbReference>
<dbReference type="SUPFAM" id="SSF53098">
    <property type="entry name" value="Ribonuclease H-like"/>
    <property type="match status" value="1"/>
</dbReference>
<evidence type="ECO:0000259" key="7">
    <source>
        <dbReference type="SMART" id="SM00482"/>
    </source>
</evidence>
<evidence type="ECO:0000313" key="8">
    <source>
        <dbReference type="EMBL" id="MBE0563636.1"/>
    </source>
</evidence>
<dbReference type="InterPro" id="IPR012337">
    <property type="entry name" value="RNaseH-like_sf"/>
</dbReference>
<keyword evidence="5" id="KW-0378">Hydrolase</keyword>
<proteinExistence type="inferred from homology"/>
<evidence type="ECO:0000256" key="2">
    <source>
        <dbReference type="ARBA" id="ARBA00011541"/>
    </source>
</evidence>
<dbReference type="Pfam" id="PF00476">
    <property type="entry name" value="DNA_pol_A"/>
    <property type="match status" value="1"/>
</dbReference>
<dbReference type="InterPro" id="IPR043502">
    <property type="entry name" value="DNA/RNA_pol_sf"/>
</dbReference>
<dbReference type="EC" id="2.7.7.7" evidence="3"/>
<evidence type="ECO:0000256" key="3">
    <source>
        <dbReference type="ARBA" id="ARBA00012417"/>
    </source>
</evidence>
<evidence type="ECO:0000256" key="1">
    <source>
        <dbReference type="ARBA" id="ARBA00007705"/>
    </source>
</evidence>
<comment type="subunit">
    <text evidence="2">Single-chain monomer with multiple functions.</text>
</comment>
<evidence type="ECO:0000256" key="4">
    <source>
        <dbReference type="ARBA" id="ARBA00022705"/>
    </source>
</evidence>
<comment type="similarity">
    <text evidence="1">Belongs to the DNA polymerase type-A family.</text>
</comment>
<keyword evidence="5" id="KW-0269">Exonuclease</keyword>
<dbReference type="Gene3D" id="1.20.1060.10">
    <property type="entry name" value="Taq DNA Polymerase, Chain T, domain 4"/>
    <property type="match status" value="1"/>
</dbReference>
<feature type="domain" description="DNA-directed DNA polymerase family A palm" evidence="7">
    <location>
        <begin position="598"/>
        <end position="828"/>
    </location>
</feature>
<keyword evidence="4" id="KW-0235">DNA replication</keyword>
<comment type="caution">
    <text evidence="8">The sequence shown here is derived from an EMBL/GenBank/DDBJ whole genome shotgun (WGS) entry which is preliminary data.</text>
</comment>
<evidence type="ECO:0000313" key="9">
    <source>
        <dbReference type="Proteomes" id="UP000642265"/>
    </source>
</evidence>
<dbReference type="SMART" id="SM00482">
    <property type="entry name" value="POLAc"/>
    <property type="match status" value="1"/>
</dbReference>
<gene>
    <name evidence="8" type="ORF">IH622_22855</name>
</gene>
<dbReference type="GO" id="GO:0006261">
    <property type="term" value="P:DNA-templated DNA replication"/>
    <property type="evidence" value="ECO:0007669"/>
    <property type="project" value="InterPro"/>
</dbReference>
<dbReference type="Proteomes" id="UP000642265">
    <property type="component" value="Unassembled WGS sequence"/>
</dbReference>
<dbReference type="Gene3D" id="1.10.150.20">
    <property type="entry name" value="5' to 3' exonuclease, C-terminal subdomain"/>
    <property type="match status" value="1"/>
</dbReference>
<evidence type="ECO:0000256" key="6">
    <source>
        <dbReference type="ARBA" id="ARBA00049244"/>
    </source>
</evidence>
<organism evidence="8 9">
    <name type="scientific">Brucella anthropi</name>
    <name type="common">Ochrobactrum anthropi</name>
    <dbReference type="NCBI Taxonomy" id="529"/>
    <lineage>
        <taxon>Bacteria</taxon>
        <taxon>Pseudomonadati</taxon>
        <taxon>Pseudomonadota</taxon>
        <taxon>Alphaproteobacteria</taxon>
        <taxon>Hyphomicrobiales</taxon>
        <taxon>Brucellaceae</taxon>
        <taxon>Brucella/Ochrobactrum group</taxon>
        <taxon>Brucella</taxon>
    </lineage>
</organism>
<dbReference type="EMBL" id="JACZKO010000063">
    <property type="protein sequence ID" value="MBE0563636.1"/>
    <property type="molecule type" value="Genomic_DNA"/>
</dbReference>
<dbReference type="InterPro" id="IPR036397">
    <property type="entry name" value="RNaseH_sf"/>
</dbReference>
<reference evidence="8" key="2">
    <citation type="submission" date="2020-10" db="EMBL/GenBank/DDBJ databases">
        <title>Enrichment of novel Verrucomicrobia, Bacteroidetes and Krumholzibacteria in an oxygen-limited, methane- and iron-fed bioreactor inoculated with Bothnian Sea sediments.</title>
        <authorList>
            <person name="Martins P.D."/>
            <person name="de Jong A."/>
            <person name="Lenstra W.K."/>
            <person name="van Helmond N.A.G.M."/>
            <person name="Slomp C.P."/>
            <person name="Jetten M.S.M."/>
            <person name="Welte C.U."/>
            <person name="Rasigraf O."/>
        </authorList>
    </citation>
    <scope>NUCLEOTIDE SEQUENCE</scope>
    <source>
        <strain evidence="8">MAG47</strain>
    </source>
</reference>
<dbReference type="GO" id="GO:0004527">
    <property type="term" value="F:exonuclease activity"/>
    <property type="evidence" value="ECO:0007669"/>
    <property type="project" value="UniProtKB-KW"/>
</dbReference>
<evidence type="ECO:0000256" key="5">
    <source>
        <dbReference type="ARBA" id="ARBA00022839"/>
    </source>
</evidence>
<keyword evidence="5" id="KW-0540">Nuclease</keyword>
<sequence length="896" mass="101915">MRYLTFSPQENASYKICILVNDIRKDEIKRAYIEPYGLDPNEIIVISLHQTPGKKKTPAAEQKAYIIEELTPTLNDLGVELLLVADGEYFKTFTRSAKVDAVVGYMLDTEYGPWKVAYVPNYRTLFYDPVAVTQRIAAGVNALKCWMDGTYLDPGCDIIKFAAYPETIGEIRDWLEQLLEMDCDLTIDIEGFSLKHYDAGLGTITFCWSKSEGIAFPIDILDDEEHSRQVRALLRTFFEMFQRRAIYHHISYDVYVLIYQLFMDNLQDNEGLLHGLDVMLRNWEDTKLITYLATNSCAGNDLSLKIQAQEYAGNYAQAEIKDIRKIPLPQLLQYNLVDGLSTWFTYEKHWDTMVRDQQLEIYQTIFKPAIKDIIQMQLTGMPLDIEQVRLVNSALEGISEDALQRMNSLPIIEKFNYMRLESYTNQKNSEWVKKRMTIQEMADAAKENENIRKEITFNPNSGPQLQTLLYDVLPLPVIDRTDTKQPATGGKTLKKLVNHTQDPDVKALLEALMDYMAVGTILSNFMPTFLNAIQGPDGHHWIYGFFNLGGTVSGRLSSSGPNLQNIPANVEMVISEWLMTKFGHILEPYVKDGKLSLGKLIKSCFVAPKGWFFCGIDFASLEDRISALTTKDPNKLKVYTDGYDGHSLRAVSYFGDQMPDIDPNSVQSINQLAIKGHKYDHLRQDSKTPTFLLTYGGTYIGIMEQLGWTKEKAQSVETRYHELYKVSDDWVKARLQQATQTGYVTVAFGLRVRTPLLRQVVLGNSKTPFAAEAEGRTAGNAMGQSWCLLNSRAGSEFMAKVRTSEFRHDIKPCAQIHDANYVLVRDNIDALLFANTHLVMACEWQNHPDIWHPDVKLGGEFSIFYPDWSKEAVLPNHAKAEDVFAVFSKHIEKLAA</sequence>
<dbReference type="PANTHER" id="PTHR10133">
    <property type="entry name" value="DNA POLYMERASE I"/>
    <property type="match status" value="1"/>
</dbReference>
<comment type="catalytic activity">
    <reaction evidence="6">
        <text>DNA(n) + a 2'-deoxyribonucleoside 5'-triphosphate = DNA(n+1) + diphosphate</text>
        <dbReference type="Rhea" id="RHEA:22508"/>
        <dbReference type="Rhea" id="RHEA-COMP:17339"/>
        <dbReference type="Rhea" id="RHEA-COMP:17340"/>
        <dbReference type="ChEBI" id="CHEBI:33019"/>
        <dbReference type="ChEBI" id="CHEBI:61560"/>
        <dbReference type="ChEBI" id="CHEBI:173112"/>
        <dbReference type="EC" id="2.7.7.7"/>
    </reaction>
</comment>
<reference evidence="8" key="1">
    <citation type="submission" date="2020-09" db="EMBL/GenBank/DDBJ databases">
        <authorList>
            <person name="Dalcin Martins P."/>
        </authorList>
    </citation>
    <scope>NUCLEOTIDE SEQUENCE</scope>
    <source>
        <strain evidence="8">MAG47</strain>
    </source>
</reference>
<dbReference type="GO" id="GO:0003887">
    <property type="term" value="F:DNA-directed DNA polymerase activity"/>
    <property type="evidence" value="ECO:0007669"/>
    <property type="project" value="UniProtKB-EC"/>
</dbReference>
<dbReference type="SUPFAM" id="SSF56672">
    <property type="entry name" value="DNA/RNA polymerases"/>
    <property type="match status" value="1"/>
</dbReference>
<accession>A0A8I0NBC6</accession>
<dbReference type="AlphaFoldDB" id="A0A8I0NBC6"/>